<accession>A0A5Q2RB65</accession>
<keyword evidence="3" id="KW-1185">Reference proteome</keyword>
<dbReference type="AlphaFoldDB" id="A0A5Q2RB65"/>
<evidence type="ECO:0000256" key="1">
    <source>
        <dbReference type="SAM" id="Phobius"/>
    </source>
</evidence>
<keyword evidence="1" id="KW-0812">Transmembrane</keyword>
<sequence>MAHAAASPPGRGRTVYIEEPRAARWLFGSSQAAWIWLVARLWLGWEWLQAGWGKVFGGNITWRVWDWGDKAYSLTGDANIGWVRSSGDTGVGDSVAGFATGAIESAEGPHPDVAYSWYVNFLEWIRDTAHPILGPLVAIGEFTIGLLLILGLFTGIAALLGSLLNFSFVFAGSAGVNPAMILVSGLLILAWRNAGWYGLDRWALPKLGTPWHRGELLEEDEAVDLRSRSAGERNHEHAGP</sequence>
<gene>
    <name evidence="2" type="ORF">GH723_02770</name>
</gene>
<dbReference type="Proteomes" id="UP000334019">
    <property type="component" value="Chromosome"/>
</dbReference>
<dbReference type="EMBL" id="CP045851">
    <property type="protein sequence ID" value="QGG94109.1"/>
    <property type="molecule type" value="Genomic_DNA"/>
</dbReference>
<reference evidence="2 3" key="1">
    <citation type="submission" date="2019-11" db="EMBL/GenBank/DDBJ databases">
        <authorList>
            <person name="He Y."/>
        </authorList>
    </citation>
    <scope>NUCLEOTIDE SEQUENCE [LARGE SCALE GENOMIC DNA]</scope>
    <source>
        <strain evidence="2 3">SCSIO 58843</strain>
    </source>
</reference>
<proteinExistence type="predicted"/>
<keyword evidence="1" id="KW-1133">Transmembrane helix</keyword>
<name>A0A5Q2RB65_9ACTN</name>
<organism evidence="2 3">
    <name type="scientific">Actinomarinicola tropica</name>
    <dbReference type="NCBI Taxonomy" id="2789776"/>
    <lineage>
        <taxon>Bacteria</taxon>
        <taxon>Bacillati</taxon>
        <taxon>Actinomycetota</taxon>
        <taxon>Acidimicrobiia</taxon>
        <taxon>Acidimicrobiales</taxon>
        <taxon>Iamiaceae</taxon>
        <taxon>Actinomarinicola</taxon>
    </lineage>
</organism>
<feature type="transmembrane region" description="Helical" evidence="1">
    <location>
        <begin position="166"/>
        <end position="191"/>
    </location>
</feature>
<dbReference type="PANTHER" id="PTHR39157:SF1">
    <property type="entry name" value="DOXX FAMILY PROTEIN"/>
    <property type="match status" value="1"/>
</dbReference>
<keyword evidence="1" id="KW-0472">Membrane</keyword>
<evidence type="ECO:0000313" key="2">
    <source>
        <dbReference type="EMBL" id="QGG94109.1"/>
    </source>
</evidence>
<protein>
    <submittedName>
        <fullName evidence="2">DoxX family membrane protein</fullName>
    </submittedName>
</protein>
<dbReference type="RefSeq" id="WP_153758215.1">
    <property type="nucleotide sequence ID" value="NZ_CP045851.1"/>
</dbReference>
<feature type="transmembrane region" description="Helical" evidence="1">
    <location>
        <begin position="136"/>
        <end position="160"/>
    </location>
</feature>
<dbReference type="PANTHER" id="PTHR39157">
    <property type="entry name" value="INTEGRAL MEMBRANE PROTEIN-RELATED"/>
    <property type="match status" value="1"/>
</dbReference>
<evidence type="ECO:0000313" key="3">
    <source>
        <dbReference type="Proteomes" id="UP000334019"/>
    </source>
</evidence>
<dbReference type="KEGG" id="atq:GH723_02770"/>